<evidence type="ECO:0000256" key="2">
    <source>
        <dbReference type="SAM" id="Phobius"/>
    </source>
</evidence>
<evidence type="ECO:0000313" key="3">
    <source>
        <dbReference type="EMBL" id="CAA7029192.1"/>
    </source>
</evidence>
<gene>
    <name evidence="3" type="ORF">MERR_LOCUS16427</name>
</gene>
<name>A0A6D2IRP7_9BRAS</name>
<protein>
    <submittedName>
        <fullName evidence="3">Uncharacterized protein</fullName>
    </submittedName>
</protein>
<dbReference type="Proteomes" id="UP000467841">
    <property type="component" value="Unassembled WGS sequence"/>
</dbReference>
<evidence type="ECO:0000313" key="4">
    <source>
        <dbReference type="Proteomes" id="UP000467841"/>
    </source>
</evidence>
<feature type="transmembrane region" description="Helical" evidence="2">
    <location>
        <begin position="131"/>
        <end position="153"/>
    </location>
</feature>
<feature type="transmembrane region" description="Helical" evidence="2">
    <location>
        <begin position="165"/>
        <end position="186"/>
    </location>
</feature>
<keyword evidence="4" id="KW-1185">Reference proteome</keyword>
<sequence length="262" mass="28198">MLQTMRPRHCEDPPSDLDPVKTASPPPAQLSRSSSRAVPSFAVLLESSLVLPRIHSGSASFTSPFIMILIDYSSTISLSFAHTKLHVLLLAGEGTPGSWIPGTVNLHILFRRCKKVIALSSICTSLRASSFLFWVWPILTIVGLLYSSLLLLGSVSHSHNLLNSVSAGSSCARIISSSIFLVMFIISNSSTGMERSIQSSSSLGERNFPHLPFSMRSGLFSIPKSMNFYNILTVLSSCGTTCTGSQDVTGFVSRNSEVGAVL</sequence>
<dbReference type="EMBL" id="CACVBM020001077">
    <property type="protein sequence ID" value="CAA7029192.1"/>
    <property type="molecule type" value="Genomic_DNA"/>
</dbReference>
<keyword evidence="2" id="KW-0812">Transmembrane</keyword>
<reference evidence="3" key="1">
    <citation type="submission" date="2020-01" db="EMBL/GenBank/DDBJ databases">
        <authorList>
            <person name="Mishra B."/>
        </authorList>
    </citation>
    <scope>NUCLEOTIDE SEQUENCE [LARGE SCALE GENOMIC DNA]</scope>
</reference>
<organism evidence="3 4">
    <name type="scientific">Microthlaspi erraticum</name>
    <dbReference type="NCBI Taxonomy" id="1685480"/>
    <lineage>
        <taxon>Eukaryota</taxon>
        <taxon>Viridiplantae</taxon>
        <taxon>Streptophyta</taxon>
        <taxon>Embryophyta</taxon>
        <taxon>Tracheophyta</taxon>
        <taxon>Spermatophyta</taxon>
        <taxon>Magnoliopsida</taxon>
        <taxon>eudicotyledons</taxon>
        <taxon>Gunneridae</taxon>
        <taxon>Pentapetalae</taxon>
        <taxon>rosids</taxon>
        <taxon>malvids</taxon>
        <taxon>Brassicales</taxon>
        <taxon>Brassicaceae</taxon>
        <taxon>Coluteocarpeae</taxon>
        <taxon>Microthlaspi</taxon>
    </lineage>
</organism>
<feature type="region of interest" description="Disordered" evidence="1">
    <location>
        <begin position="1"/>
        <end position="33"/>
    </location>
</feature>
<keyword evidence="2" id="KW-0472">Membrane</keyword>
<comment type="caution">
    <text evidence="3">The sequence shown here is derived from an EMBL/GenBank/DDBJ whole genome shotgun (WGS) entry which is preliminary data.</text>
</comment>
<accession>A0A6D2IRP7</accession>
<dbReference type="AlphaFoldDB" id="A0A6D2IRP7"/>
<keyword evidence="2" id="KW-1133">Transmembrane helix</keyword>
<proteinExistence type="predicted"/>
<evidence type="ECO:0000256" key="1">
    <source>
        <dbReference type="SAM" id="MobiDB-lite"/>
    </source>
</evidence>